<keyword evidence="10 13" id="KW-0408">Iron</keyword>
<dbReference type="PRINTS" id="PR00463">
    <property type="entry name" value="EP450I"/>
</dbReference>
<gene>
    <name evidence="15" type="ORF">PLEOSDRAFT_1065615</name>
</gene>
<evidence type="ECO:0000256" key="7">
    <source>
        <dbReference type="ARBA" id="ARBA00022723"/>
    </source>
</evidence>
<evidence type="ECO:0000256" key="12">
    <source>
        <dbReference type="ARBA" id="ARBA00023136"/>
    </source>
</evidence>
<dbReference type="AlphaFoldDB" id="A0A067NXN1"/>
<keyword evidence="7 13" id="KW-0479">Metal-binding</keyword>
<dbReference type="InParanoid" id="A0A067NXN1"/>
<dbReference type="OrthoDB" id="1470350at2759"/>
<reference evidence="16" key="1">
    <citation type="journal article" date="2014" name="Proc. Natl. Acad. Sci. U.S.A.">
        <title>Extensive sampling of basidiomycete genomes demonstrates inadequacy of the white-rot/brown-rot paradigm for wood decay fungi.</title>
        <authorList>
            <person name="Riley R."/>
            <person name="Salamov A.A."/>
            <person name="Brown D.W."/>
            <person name="Nagy L.G."/>
            <person name="Floudas D."/>
            <person name="Held B.W."/>
            <person name="Levasseur A."/>
            <person name="Lombard V."/>
            <person name="Morin E."/>
            <person name="Otillar R."/>
            <person name="Lindquist E.A."/>
            <person name="Sun H."/>
            <person name="LaButti K.M."/>
            <person name="Schmutz J."/>
            <person name="Jabbour D."/>
            <person name="Luo H."/>
            <person name="Baker S.E."/>
            <person name="Pisabarro A.G."/>
            <person name="Walton J.D."/>
            <person name="Blanchette R.A."/>
            <person name="Henrissat B."/>
            <person name="Martin F."/>
            <person name="Cullen D."/>
            <person name="Hibbett D.S."/>
            <person name="Grigoriev I.V."/>
        </authorList>
    </citation>
    <scope>NUCLEOTIDE SEQUENCE [LARGE SCALE GENOMIC DNA]</scope>
    <source>
        <strain evidence="16">PC15</strain>
    </source>
</reference>
<dbReference type="GO" id="GO:0016020">
    <property type="term" value="C:membrane"/>
    <property type="evidence" value="ECO:0007669"/>
    <property type="project" value="UniProtKB-SubCell"/>
</dbReference>
<evidence type="ECO:0000256" key="9">
    <source>
        <dbReference type="ARBA" id="ARBA00023002"/>
    </source>
</evidence>
<dbReference type="PROSITE" id="PS00086">
    <property type="entry name" value="CYTOCHROME_P450"/>
    <property type="match status" value="1"/>
</dbReference>
<dbReference type="InterPro" id="IPR036396">
    <property type="entry name" value="Cyt_P450_sf"/>
</dbReference>
<keyword evidence="12" id="KW-0472">Membrane</keyword>
<keyword evidence="9 14" id="KW-0560">Oxidoreductase</keyword>
<dbReference type="SUPFAM" id="SSF48264">
    <property type="entry name" value="Cytochrome P450"/>
    <property type="match status" value="1"/>
</dbReference>
<comment type="similarity">
    <text evidence="4 14">Belongs to the cytochrome P450 family.</text>
</comment>
<dbReference type="InterPro" id="IPR017972">
    <property type="entry name" value="Cyt_P450_CS"/>
</dbReference>
<keyword evidence="8" id="KW-1133">Transmembrane helix</keyword>
<feature type="binding site" description="axial binding residue" evidence="13">
    <location>
        <position position="477"/>
    </location>
    <ligand>
        <name>heme</name>
        <dbReference type="ChEBI" id="CHEBI:30413"/>
    </ligand>
    <ligandPart>
        <name>Fe</name>
        <dbReference type="ChEBI" id="CHEBI:18248"/>
    </ligandPart>
</feature>
<evidence type="ECO:0000256" key="5">
    <source>
        <dbReference type="ARBA" id="ARBA00022617"/>
    </source>
</evidence>
<dbReference type="GO" id="GO:0016705">
    <property type="term" value="F:oxidoreductase activity, acting on paired donors, with incorporation or reduction of molecular oxygen"/>
    <property type="evidence" value="ECO:0007669"/>
    <property type="project" value="InterPro"/>
</dbReference>
<accession>A0A067NXN1</accession>
<dbReference type="PRINTS" id="PR00385">
    <property type="entry name" value="P450"/>
</dbReference>
<evidence type="ECO:0000256" key="10">
    <source>
        <dbReference type="ARBA" id="ARBA00023004"/>
    </source>
</evidence>
<dbReference type="Gene3D" id="1.10.630.10">
    <property type="entry name" value="Cytochrome P450"/>
    <property type="match status" value="1"/>
</dbReference>
<dbReference type="STRING" id="1137138.A0A067NXN1"/>
<keyword evidence="5 13" id="KW-0349">Heme</keyword>
<dbReference type="CDD" id="cd11069">
    <property type="entry name" value="CYP_FUM15-like"/>
    <property type="match status" value="1"/>
</dbReference>
<dbReference type="InterPro" id="IPR002401">
    <property type="entry name" value="Cyt_P450_E_grp-I"/>
</dbReference>
<evidence type="ECO:0000256" key="8">
    <source>
        <dbReference type="ARBA" id="ARBA00022989"/>
    </source>
</evidence>
<keyword evidence="11 14" id="KW-0503">Monooxygenase</keyword>
<dbReference type="InterPro" id="IPR050121">
    <property type="entry name" value="Cytochrome_P450_monoxygenase"/>
</dbReference>
<dbReference type="VEuPathDB" id="FungiDB:PLEOSDRAFT_1065615"/>
<evidence type="ECO:0000256" key="13">
    <source>
        <dbReference type="PIRSR" id="PIRSR602401-1"/>
    </source>
</evidence>
<dbReference type="Pfam" id="PF00067">
    <property type="entry name" value="p450"/>
    <property type="match status" value="1"/>
</dbReference>
<comment type="subcellular location">
    <subcellularLocation>
        <location evidence="2">Membrane</location>
    </subcellularLocation>
</comment>
<comment type="pathway">
    <text evidence="3">Secondary metabolite biosynthesis; terpenoid biosynthesis.</text>
</comment>
<evidence type="ECO:0000256" key="4">
    <source>
        <dbReference type="ARBA" id="ARBA00010617"/>
    </source>
</evidence>
<dbReference type="PANTHER" id="PTHR24305">
    <property type="entry name" value="CYTOCHROME P450"/>
    <property type="match status" value="1"/>
</dbReference>
<evidence type="ECO:0000256" key="2">
    <source>
        <dbReference type="ARBA" id="ARBA00004370"/>
    </source>
</evidence>
<dbReference type="HOGENOM" id="CLU_001570_5_11_1"/>
<dbReference type="GO" id="GO:0004497">
    <property type="term" value="F:monooxygenase activity"/>
    <property type="evidence" value="ECO:0007669"/>
    <property type="project" value="UniProtKB-KW"/>
</dbReference>
<dbReference type="PANTHER" id="PTHR24305:SF166">
    <property type="entry name" value="CYTOCHROME P450 12A4, MITOCHONDRIAL-RELATED"/>
    <property type="match status" value="1"/>
</dbReference>
<evidence type="ECO:0000256" key="14">
    <source>
        <dbReference type="RuleBase" id="RU000461"/>
    </source>
</evidence>
<protein>
    <recommendedName>
        <fullName evidence="17">Cytochrome P450</fullName>
    </recommendedName>
</protein>
<comment type="cofactor">
    <cofactor evidence="1 13">
        <name>heme</name>
        <dbReference type="ChEBI" id="CHEBI:30413"/>
    </cofactor>
</comment>
<evidence type="ECO:0000256" key="11">
    <source>
        <dbReference type="ARBA" id="ARBA00023033"/>
    </source>
</evidence>
<proteinExistence type="inferred from homology"/>
<dbReference type="EMBL" id="KL198008">
    <property type="protein sequence ID" value="KDQ28356.1"/>
    <property type="molecule type" value="Genomic_DNA"/>
</dbReference>
<organism evidence="15 16">
    <name type="scientific">Pleurotus ostreatus (strain PC15)</name>
    <name type="common">Oyster mushroom</name>
    <dbReference type="NCBI Taxonomy" id="1137138"/>
    <lineage>
        <taxon>Eukaryota</taxon>
        <taxon>Fungi</taxon>
        <taxon>Dikarya</taxon>
        <taxon>Basidiomycota</taxon>
        <taxon>Agaricomycotina</taxon>
        <taxon>Agaricomycetes</taxon>
        <taxon>Agaricomycetidae</taxon>
        <taxon>Agaricales</taxon>
        <taxon>Pleurotineae</taxon>
        <taxon>Pleurotaceae</taxon>
        <taxon>Pleurotus</taxon>
    </lineage>
</organism>
<evidence type="ECO:0008006" key="17">
    <source>
        <dbReference type="Google" id="ProtNLM"/>
    </source>
</evidence>
<dbReference type="Proteomes" id="UP000027073">
    <property type="component" value="Unassembled WGS sequence"/>
</dbReference>
<evidence type="ECO:0000256" key="1">
    <source>
        <dbReference type="ARBA" id="ARBA00001971"/>
    </source>
</evidence>
<dbReference type="InterPro" id="IPR001128">
    <property type="entry name" value="Cyt_P450"/>
</dbReference>
<evidence type="ECO:0000313" key="16">
    <source>
        <dbReference type="Proteomes" id="UP000027073"/>
    </source>
</evidence>
<name>A0A067NXN1_PLEO1</name>
<evidence type="ECO:0000256" key="3">
    <source>
        <dbReference type="ARBA" id="ARBA00004721"/>
    </source>
</evidence>
<keyword evidence="6" id="KW-0812">Transmembrane</keyword>
<evidence type="ECO:0000256" key="6">
    <source>
        <dbReference type="ARBA" id="ARBA00022692"/>
    </source>
</evidence>
<dbReference type="GO" id="GO:0005506">
    <property type="term" value="F:iron ion binding"/>
    <property type="evidence" value="ECO:0007669"/>
    <property type="project" value="InterPro"/>
</dbReference>
<dbReference type="GO" id="GO:0020037">
    <property type="term" value="F:heme binding"/>
    <property type="evidence" value="ECO:0007669"/>
    <property type="project" value="InterPro"/>
</dbReference>
<sequence length="542" mass="60956">MAVLGITLLSCSLTAVVYLLYRRFSRISLTHIRGPPVGSFLLGNLPELFQSEAGTVDLKWQRSYGDVVRIKGFMGEDRLLVSDPKALQYIYQTSGYHWPKVPERRELSRIITGQGLTWAEADVHKRQRKIMLPGFGFPESRAFLPIFFACANKLSEKWKDKLSGIPEGSTTLNMPYWLSRAALDAIGEAAFDYQFGAIDNEENDLAKAYNGLLAATFGSPSHAFLFTISAWGRLPSWLRDLWQRSSKQLDHARETERVGNNVAKSLVESKTEELLQGRGSKDIMSLLVRSNASEDEKAKMTDTEMLAQMRTIMLAGHETTANSLSWILLELSEHPEMQHRLRREIRNAEANIRNQGRAHFEVSDFDNMPYTTAVIKEGLRLHPAVLHTFRQAGRDDVLPLSTPLETSDGKILTELPVPKGLIVMTSMIGYNANKHVFGEDADDFNPERWLINSNEKKSTTVGVYGNLLSFSAGVRSCIGWRFAVFELHAFLIEFISNFEFELTPEAKSVKRYPCLVVVPAIEGEEKKGAQLPLRVRAAARDS</sequence>
<evidence type="ECO:0000313" key="15">
    <source>
        <dbReference type="EMBL" id="KDQ28356.1"/>
    </source>
</evidence>